<name>A0AAD3DS21_9CHLO</name>
<reference evidence="2 3" key="1">
    <citation type="journal article" date="2021" name="Sci. Rep.">
        <title>Genome sequencing of the multicellular alga Astrephomene provides insights into convergent evolution of germ-soma differentiation.</title>
        <authorList>
            <person name="Yamashita S."/>
            <person name="Yamamoto K."/>
            <person name="Matsuzaki R."/>
            <person name="Suzuki S."/>
            <person name="Yamaguchi H."/>
            <person name="Hirooka S."/>
            <person name="Minakuchi Y."/>
            <person name="Miyagishima S."/>
            <person name="Kawachi M."/>
            <person name="Toyoda A."/>
            <person name="Nozaki H."/>
        </authorList>
    </citation>
    <scope>NUCLEOTIDE SEQUENCE [LARGE SCALE GENOMIC DNA]</scope>
    <source>
        <strain evidence="2 3">NIES-4017</strain>
    </source>
</reference>
<dbReference type="InterPro" id="IPR023799">
    <property type="entry name" value="RbfA_dom_sf"/>
</dbReference>
<organism evidence="2 3">
    <name type="scientific">Astrephomene gubernaculifera</name>
    <dbReference type="NCBI Taxonomy" id="47775"/>
    <lineage>
        <taxon>Eukaryota</taxon>
        <taxon>Viridiplantae</taxon>
        <taxon>Chlorophyta</taxon>
        <taxon>core chlorophytes</taxon>
        <taxon>Chlorophyceae</taxon>
        <taxon>CS clade</taxon>
        <taxon>Chlamydomonadales</taxon>
        <taxon>Astrephomenaceae</taxon>
        <taxon>Astrephomene</taxon>
    </lineage>
</organism>
<keyword evidence="3" id="KW-1185">Reference proteome</keyword>
<feature type="region of interest" description="Disordered" evidence="1">
    <location>
        <begin position="209"/>
        <end position="232"/>
    </location>
</feature>
<dbReference type="EMBL" id="BMAR01000011">
    <property type="protein sequence ID" value="GFR45932.1"/>
    <property type="molecule type" value="Genomic_DNA"/>
</dbReference>
<protein>
    <recommendedName>
        <fullName evidence="4">Ribosome-binding factor A</fullName>
    </recommendedName>
</protein>
<evidence type="ECO:0000313" key="2">
    <source>
        <dbReference type="EMBL" id="GFR45932.1"/>
    </source>
</evidence>
<sequence>MARLLATAVVKLFDRRPFITITSVAGYTSTGLVSHLRTPLEHVKAWRDFATSTREPGAPPSPPGGQRVQPRNTLVSIDDWDHAEHLYPQSRAQRVFTARVERTLVAVLNNDLQLRSSLVEPYGLVVHAVRISHDRHRAAILWDCRRQPPRLAEACRAALARHGGRVRSRLAMALGARVVPSLEWRHAALDGPTQVAVALMDEIEREMAGGEMQPGAKEVQAGVETGSSAGER</sequence>
<comment type="caution">
    <text evidence="2">The sequence shown here is derived from an EMBL/GenBank/DDBJ whole genome shotgun (WGS) entry which is preliminary data.</text>
</comment>
<dbReference type="Proteomes" id="UP001054857">
    <property type="component" value="Unassembled WGS sequence"/>
</dbReference>
<dbReference type="Gene3D" id="3.30.300.20">
    <property type="match status" value="1"/>
</dbReference>
<dbReference type="AlphaFoldDB" id="A0AAD3DS21"/>
<dbReference type="InterPro" id="IPR015946">
    <property type="entry name" value="KH_dom-like_a/b"/>
</dbReference>
<evidence type="ECO:0000313" key="3">
    <source>
        <dbReference type="Proteomes" id="UP001054857"/>
    </source>
</evidence>
<accession>A0AAD3DS21</accession>
<evidence type="ECO:0008006" key="4">
    <source>
        <dbReference type="Google" id="ProtNLM"/>
    </source>
</evidence>
<dbReference type="SUPFAM" id="SSF89919">
    <property type="entry name" value="Ribosome-binding factor A, RbfA"/>
    <property type="match status" value="1"/>
</dbReference>
<evidence type="ECO:0000256" key="1">
    <source>
        <dbReference type="SAM" id="MobiDB-lite"/>
    </source>
</evidence>
<proteinExistence type="predicted"/>
<gene>
    <name evidence="2" type="ORF">Agub_g7394</name>
</gene>